<protein>
    <recommendedName>
        <fullName evidence="8">tRNA(Ile)-lysidine synthase</fullName>
        <ecNumber evidence="8">6.3.4.19</ecNumber>
    </recommendedName>
    <alternativeName>
        <fullName evidence="8">tRNA(Ile)-2-lysyl-cytidine synthase</fullName>
    </alternativeName>
    <alternativeName>
        <fullName evidence="8">tRNA(Ile)-lysidine synthetase</fullName>
    </alternativeName>
</protein>
<gene>
    <name evidence="8" type="primary">tilS</name>
    <name evidence="10" type="ORF">FC85_GL002118</name>
</gene>
<dbReference type="HAMAP" id="MF_01161">
    <property type="entry name" value="tRNA_Ile_lys_synt"/>
    <property type="match status" value="1"/>
</dbReference>
<dbReference type="PANTHER" id="PTHR43033:SF1">
    <property type="entry name" value="TRNA(ILE)-LYSIDINE SYNTHASE-RELATED"/>
    <property type="match status" value="1"/>
</dbReference>
<feature type="domain" description="Lysidine-tRNA(Ile) synthetase C-terminal" evidence="9">
    <location>
        <begin position="381"/>
        <end position="445"/>
    </location>
</feature>
<dbReference type="PANTHER" id="PTHR43033">
    <property type="entry name" value="TRNA(ILE)-LYSIDINE SYNTHASE-RELATED"/>
    <property type="match status" value="1"/>
</dbReference>
<dbReference type="InterPro" id="IPR012795">
    <property type="entry name" value="tRNA_Ile_lys_synt_N"/>
</dbReference>
<dbReference type="EC" id="6.3.4.19" evidence="8"/>
<evidence type="ECO:0000259" key="9">
    <source>
        <dbReference type="SMART" id="SM00977"/>
    </source>
</evidence>
<dbReference type="InterPro" id="IPR014729">
    <property type="entry name" value="Rossmann-like_a/b/a_fold"/>
</dbReference>
<comment type="catalytic activity">
    <reaction evidence="7 8">
        <text>cytidine(34) in tRNA(Ile2) + L-lysine + ATP = lysidine(34) in tRNA(Ile2) + AMP + diphosphate + H(+)</text>
        <dbReference type="Rhea" id="RHEA:43744"/>
        <dbReference type="Rhea" id="RHEA-COMP:10625"/>
        <dbReference type="Rhea" id="RHEA-COMP:10670"/>
        <dbReference type="ChEBI" id="CHEBI:15378"/>
        <dbReference type="ChEBI" id="CHEBI:30616"/>
        <dbReference type="ChEBI" id="CHEBI:32551"/>
        <dbReference type="ChEBI" id="CHEBI:33019"/>
        <dbReference type="ChEBI" id="CHEBI:82748"/>
        <dbReference type="ChEBI" id="CHEBI:83665"/>
        <dbReference type="ChEBI" id="CHEBI:456215"/>
        <dbReference type="EC" id="6.3.4.19"/>
    </reaction>
</comment>
<dbReference type="RefSeq" id="WP_057866389.1">
    <property type="nucleotide sequence ID" value="NZ_AZEY01000109.1"/>
</dbReference>
<evidence type="ECO:0000256" key="3">
    <source>
        <dbReference type="ARBA" id="ARBA00022598"/>
    </source>
</evidence>
<dbReference type="NCBIfam" id="TIGR02433">
    <property type="entry name" value="lysidine_TilS_C"/>
    <property type="match status" value="1"/>
</dbReference>
<organism evidence="10 11">
    <name type="scientific">Lentilactobacillus diolivorans DSM 14421</name>
    <dbReference type="NCBI Taxonomy" id="1423739"/>
    <lineage>
        <taxon>Bacteria</taxon>
        <taxon>Bacillati</taxon>
        <taxon>Bacillota</taxon>
        <taxon>Bacilli</taxon>
        <taxon>Lactobacillales</taxon>
        <taxon>Lactobacillaceae</taxon>
        <taxon>Lentilactobacillus</taxon>
    </lineage>
</organism>
<evidence type="ECO:0000256" key="8">
    <source>
        <dbReference type="HAMAP-Rule" id="MF_01161"/>
    </source>
</evidence>
<keyword evidence="6" id="KW-0067">ATP-binding</keyword>
<evidence type="ECO:0000313" key="11">
    <source>
        <dbReference type="Proteomes" id="UP000052013"/>
    </source>
</evidence>
<evidence type="ECO:0000256" key="6">
    <source>
        <dbReference type="ARBA" id="ARBA00022840"/>
    </source>
</evidence>
<dbReference type="GO" id="GO:0006400">
    <property type="term" value="P:tRNA modification"/>
    <property type="evidence" value="ECO:0007669"/>
    <property type="project" value="UniProtKB-UniRule"/>
</dbReference>
<dbReference type="GO" id="GO:0032267">
    <property type="term" value="F:tRNA(Ile)-lysidine synthase activity"/>
    <property type="evidence" value="ECO:0007669"/>
    <property type="project" value="UniProtKB-EC"/>
</dbReference>
<evidence type="ECO:0000256" key="2">
    <source>
        <dbReference type="ARBA" id="ARBA00022490"/>
    </source>
</evidence>
<keyword evidence="3 8" id="KW-0436">Ligase</keyword>
<comment type="caution">
    <text evidence="8">Lacks conserved residue(s) required for the propagation of feature annotation.</text>
</comment>
<evidence type="ECO:0000256" key="1">
    <source>
        <dbReference type="ARBA" id="ARBA00004496"/>
    </source>
</evidence>
<dbReference type="SMART" id="SM00977">
    <property type="entry name" value="TilS_C"/>
    <property type="match status" value="1"/>
</dbReference>
<evidence type="ECO:0000256" key="4">
    <source>
        <dbReference type="ARBA" id="ARBA00022694"/>
    </source>
</evidence>
<name>A0A0R1RZG9_9LACO</name>
<dbReference type="InterPro" id="IPR012796">
    <property type="entry name" value="Lysidine-tRNA-synth_C"/>
</dbReference>
<dbReference type="Pfam" id="PF01171">
    <property type="entry name" value="ATP_bind_3"/>
    <property type="match status" value="1"/>
</dbReference>
<evidence type="ECO:0000313" key="10">
    <source>
        <dbReference type="EMBL" id="KRL62320.1"/>
    </source>
</evidence>
<sequence length="466" mass="53790">MDLQTQFNNLVKRHHWWCSEDTVVVAVSTGVDSMTLLHMLENLPENRPNIVVAYVDHQLRQASQQETRFIQRYCQQNNLALAQATWPKQQHPVNGIEAAARKFRYAFFRRVLVQYQSEILLTAHHGDDLAETMIMKLVRGGQLSSLIGIKQKRPFASATIIRPLLEFSKHELHDFAVMQHLQWFEDETNRSLKIERNRIRHQVLPLLKQENPQILKHVYDYSSQIKRVIATVDDLVKPIVDRVATVQAESASVDLSQLVDYSNDVRLSIFEYLIQQQLGIHNVSQRQLRELSQLSVASDHPQGELYLEHGWRALRRYDQLIITKNLKNHRLESEIPSEFMVVLDRWYSVGNGVQFGVFKKLESIQNEKVSCLVLSKDDFPLIARYGRSADRIRLKDGGHQKLRRLLINAKVPNELRHQTIVLATNQGDIVSVIGLKTAAIDPLKVGEPYFLLERANNNLSERKGIN</sequence>
<dbReference type="Proteomes" id="UP000052013">
    <property type="component" value="Unassembled WGS sequence"/>
</dbReference>
<dbReference type="InterPro" id="IPR012094">
    <property type="entry name" value="tRNA_Ile_lys_synt"/>
</dbReference>
<dbReference type="EMBL" id="AZEY01000109">
    <property type="protein sequence ID" value="KRL62320.1"/>
    <property type="molecule type" value="Genomic_DNA"/>
</dbReference>
<dbReference type="GO" id="GO:0005737">
    <property type="term" value="C:cytoplasm"/>
    <property type="evidence" value="ECO:0007669"/>
    <property type="project" value="UniProtKB-SubCell"/>
</dbReference>
<dbReference type="Pfam" id="PF11734">
    <property type="entry name" value="TilS_C"/>
    <property type="match status" value="1"/>
</dbReference>
<dbReference type="InterPro" id="IPR011063">
    <property type="entry name" value="TilS/TtcA_N"/>
</dbReference>
<dbReference type="Gene3D" id="3.40.50.620">
    <property type="entry name" value="HUPs"/>
    <property type="match status" value="1"/>
</dbReference>
<dbReference type="NCBIfam" id="TIGR02432">
    <property type="entry name" value="lysidine_TilS_N"/>
    <property type="match status" value="1"/>
</dbReference>
<keyword evidence="4 8" id="KW-0819">tRNA processing</keyword>
<proteinExistence type="inferred from homology"/>
<comment type="caution">
    <text evidence="10">The sequence shown here is derived from an EMBL/GenBank/DDBJ whole genome shotgun (WGS) entry which is preliminary data.</text>
</comment>
<reference evidence="10 11" key="1">
    <citation type="journal article" date="2015" name="Genome Announc.">
        <title>Expanding the biotechnology potential of lactobacilli through comparative genomics of 213 strains and associated genera.</title>
        <authorList>
            <person name="Sun Z."/>
            <person name="Harris H.M."/>
            <person name="McCann A."/>
            <person name="Guo C."/>
            <person name="Argimon S."/>
            <person name="Zhang W."/>
            <person name="Yang X."/>
            <person name="Jeffery I.B."/>
            <person name="Cooney J.C."/>
            <person name="Kagawa T.F."/>
            <person name="Liu W."/>
            <person name="Song Y."/>
            <person name="Salvetti E."/>
            <person name="Wrobel A."/>
            <person name="Rasinkangas P."/>
            <person name="Parkhill J."/>
            <person name="Rea M.C."/>
            <person name="O'Sullivan O."/>
            <person name="Ritari J."/>
            <person name="Douillard F.P."/>
            <person name="Paul Ross R."/>
            <person name="Yang R."/>
            <person name="Briner A.E."/>
            <person name="Felis G.E."/>
            <person name="de Vos W.M."/>
            <person name="Barrangou R."/>
            <person name="Klaenhammer T.R."/>
            <person name="Caufield P.W."/>
            <person name="Cui Y."/>
            <person name="Zhang H."/>
            <person name="O'Toole P.W."/>
        </authorList>
    </citation>
    <scope>NUCLEOTIDE SEQUENCE [LARGE SCALE GENOMIC DNA]</scope>
    <source>
        <strain evidence="10 11">DSM 14421</strain>
    </source>
</reference>
<dbReference type="STRING" id="1423739.FC85_GL002118"/>
<dbReference type="SUPFAM" id="SSF52402">
    <property type="entry name" value="Adenine nucleotide alpha hydrolases-like"/>
    <property type="match status" value="1"/>
</dbReference>
<dbReference type="SUPFAM" id="SSF56037">
    <property type="entry name" value="PheT/TilS domain"/>
    <property type="match status" value="1"/>
</dbReference>
<accession>A0A0R1RZG9</accession>
<dbReference type="GO" id="GO:0005524">
    <property type="term" value="F:ATP binding"/>
    <property type="evidence" value="ECO:0007669"/>
    <property type="project" value="UniProtKB-KW"/>
</dbReference>
<dbReference type="CDD" id="cd01992">
    <property type="entry name" value="TilS_N"/>
    <property type="match status" value="1"/>
</dbReference>
<evidence type="ECO:0000256" key="5">
    <source>
        <dbReference type="ARBA" id="ARBA00022741"/>
    </source>
</evidence>
<dbReference type="PATRIC" id="fig|1423739.3.peg.2206"/>
<comment type="subcellular location">
    <subcellularLocation>
        <location evidence="1 8">Cytoplasm</location>
    </subcellularLocation>
</comment>
<keyword evidence="5" id="KW-0547">Nucleotide-binding</keyword>
<comment type="function">
    <text evidence="8">Ligates lysine onto the cytidine present at position 34 of the AUA codon-specific tRNA(Ile) that contains the anticodon CAU, in an ATP-dependent manner. Cytidine is converted to lysidine, thus changing the amino acid specificity of the tRNA from methionine to isoleucine.</text>
</comment>
<comment type="similarity">
    <text evidence="8">Belongs to the tRNA(Ile)-lysidine synthase family.</text>
</comment>
<keyword evidence="2 8" id="KW-0963">Cytoplasm</keyword>
<dbReference type="AlphaFoldDB" id="A0A0R1RZG9"/>
<evidence type="ECO:0000256" key="7">
    <source>
        <dbReference type="ARBA" id="ARBA00048539"/>
    </source>
</evidence>